<sequence length="108" mass="12646">MVVCWSDPANLSPYGATDLFYWVYRAINPNLGLHSMHRDHHTINDRIKVSFTRFRVSGHSLAIKSGRWNRRGRGCLPIEERLFVELSRLNSIRWRFVPLILILETALI</sequence>
<evidence type="ECO:0000313" key="2">
    <source>
        <dbReference type="Proteomes" id="UP000324222"/>
    </source>
</evidence>
<protein>
    <submittedName>
        <fullName evidence="1">Uncharacterized protein</fullName>
    </submittedName>
</protein>
<dbReference type="EMBL" id="VSRR010046036">
    <property type="protein sequence ID" value="MPC77518.1"/>
    <property type="molecule type" value="Genomic_DNA"/>
</dbReference>
<gene>
    <name evidence="1" type="ORF">E2C01_071975</name>
</gene>
<evidence type="ECO:0000313" key="1">
    <source>
        <dbReference type="EMBL" id="MPC77518.1"/>
    </source>
</evidence>
<comment type="caution">
    <text evidence="1">The sequence shown here is derived from an EMBL/GenBank/DDBJ whole genome shotgun (WGS) entry which is preliminary data.</text>
</comment>
<organism evidence="1 2">
    <name type="scientific">Portunus trituberculatus</name>
    <name type="common">Swimming crab</name>
    <name type="synonym">Neptunus trituberculatus</name>
    <dbReference type="NCBI Taxonomy" id="210409"/>
    <lineage>
        <taxon>Eukaryota</taxon>
        <taxon>Metazoa</taxon>
        <taxon>Ecdysozoa</taxon>
        <taxon>Arthropoda</taxon>
        <taxon>Crustacea</taxon>
        <taxon>Multicrustacea</taxon>
        <taxon>Malacostraca</taxon>
        <taxon>Eumalacostraca</taxon>
        <taxon>Eucarida</taxon>
        <taxon>Decapoda</taxon>
        <taxon>Pleocyemata</taxon>
        <taxon>Brachyura</taxon>
        <taxon>Eubrachyura</taxon>
        <taxon>Portunoidea</taxon>
        <taxon>Portunidae</taxon>
        <taxon>Portuninae</taxon>
        <taxon>Portunus</taxon>
    </lineage>
</organism>
<reference evidence="1 2" key="1">
    <citation type="submission" date="2019-05" db="EMBL/GenBank/DDBJ databases">
        <title>Another draft genome of Portunus trituberculatus and its Hox gene families provides insights of decapod evolution.</title>
        <authorList>
            <person name="Jeong J.-H."/>
            <person name="Song I."/>
            <person name="Kim S."/>
            <person name="Choi T."/>
            <person name="Kim D."/>
            <person name="Ryu S."/>
            <person name="Kim W."/>
        </authorList>
    </citation>
    <scope>NUCLEOTIDE SEQUENCE [LARGE SCALE GENOMIC DNA]</scope>
    <source>
        <tissue evidence="1">Muscle</tissue>
    </source>
</reference>
<keyword evidence="2" id="KW-1185">Reference proteome</keyword>
<accession>A0A5B7I9F5</accession>
<dbReference type="Proteomes" id="UP000324222">
    <property type="component" value="Unassembled WGS sequence"/>
</dbReference>
<dbReference type="AlphaFoldDB" id="A0A5B7I9F5"/>
<proteinExistence type="predicted"/>
<name>A0A5B7I9F5_PORTR</name>